<gene>
    <name evidence="9" type="primary">trpA</name>
    <name evidence="11" type="ORF">SAMN03080615_01247</name>
</gene>
<dbReference type="PANTHER" id="PTHR43406:SF1">
    <property type="entry name" value="TRYPTOPHAN SYNTHASE ALPHA CHAIN, CHLOROPLASTIC"/>
    <property type="match status" value="1"/>
</dbReference>
<dbReference type="HAMAP" id="MF_00131">
    <property type="entry name" value="Trp_synth_alpha"/>
    <property type="match status" value="1"/>
</dbReference>
<keyword evidence="12" id="KW-1185">Reference proteome</keyword>
<accession>A0A1H9FGL7</accession>
<dbReference type="Proteomes" id="UP000198749">
    <property type="component" value="Unassembled WGS sequence"/>
</dbReference>
<organism evidence="11 12">
    <name type="scientific">Amphritea atlantica</name>
    <dbReference type="NCBI Taxonomy" id="355243"/>
    <lineage>
        <taxon>Bacteria</taxon>
        <taxon>Pseudomonadati</taxon>
        <taxon>Pseudomonadota</taxon>
        <taxon>Gammaproteobacteria</taxon>
        <taxon>Oceanospirillales</taxon>
        <taxon>Oceanospirillaceae</taxon>
        <taxon>Amphritea</taxon>
    </lineage>
</organism>
<dbReference type="InterPro" id="IPR018204">
    <property type="entry name" value="Trp_synthase_alpha_AS"/>
</dbReference>
<sequence length="267" mass="28373">MSRITECFNNLKSQGRKALIPYVTAGDPEPKVTLPLMHALVESGADIIELGIPFSDPMADGPVIQLACERALLHGTRLVDVLDMVAEFRKTNQTTPVVLMGYLNPIEVMGYSAFADKAKAVGLDGVLTVDLPPEEAGEFNQLMKASDIDVIYLLAPTTEEARIKQICAAGSGYVYYVSVKGVTGSASLNVAEVADKLEIIRRHTDMPVGVGFGIRDDASARAISEVADGVIVGSVLVNKIAELAGNQEQIPGAVAAITASMRQAMDK</sequence>
<dbReference type="PANTHER" id="PTHR43406">
    <property type="entry name" value="TRYPTOPHAN SYNTHASE, ALPHA CHAIN"/>
    <property type="match status" value="1"/>
</dbReference>
<dbReference type="UniPathway" id="UPA00035">
    <property type="reaction ID" value="UER00044"/>
</dbReference>
<dbReference type="Gene3D" id="3.20.20.70">
    <property type="entry name" value="Aldolase class I"/>
    <property type="match status" value="1"/>
</dbReference>
<dbReference type="RefSeq" id="WP_091355448.1">
    <property type="nucleotide sequence ID" value="NZ_AP025284.1"/>
</dbReference>
<dbReference type="CDD" id="cd04724">
    <property type="entry name" value="Tryptophan_synthase_alpha"/>
    <property type="match status" value="1"/>
</dbReference>
<dbReference type="STRING" id="355243.SAMN03080615_01247"/>
<dbReference type="EMBL" id="FOGB01000003">
    <property type="protein sequence ID" value="SEQ36965.1"/>
    <property type="molecule type" value="Genomic_DNA"/>
</dbReference>
<dbReference type="NCBIfam" id="TIGR00262">
    <property type="entry name" value="trpA"/>
    <property type="match status" value="1"/>
</dbReference>
<feature type="active site" description="Proton acceptor" evidence="9">
    <location>
        <position position="60"/>
    </location>
</feature>
<dbReference type="EC" id="4.2.1.20" evidence="9"/>
<comment type="function">
    <text evidence="1 9">The alpha subunit is responsible for the aldol cleavage of indoleglycerol phosphate to indole and glyceraldehyde 3-phosphate.</text>
</comment>
<dbReference type="GO" id="GO:0005829">
    <property type="term" value="C:cytosol"/>
    <property type="evidence" value="ECO:0007669"/>
    <property type="project" value="TreeGrafter"/>
</dbReference>
<evidence type="ECO:0000256" key="6">
    <source>
        <dbReference type="ARBA" id="ARBA00023141"/>
    </source>
</evidence>
<evidence type="ECO:0000256" key="3">
    <source>
        <dbReference type="ARBA" id="ARBA00011270"/>
    </source>
</evidence>
<keyword evidence="7 9" id="KW-0456">Lyase</keyword>
<dbReference type="InterPro" id="IPR013785">
    <property type="entry name" value="Aldolase_TIM"/>
</dbReference>
<keyword evidence="6 9" id="KW-0057">Aromatic amino acid biosynthesis</keyword>
<dbReference type="FunFam" id="3.20.20.70:FF:000037">
    <property type="entry name" value="Tryptophan synthase alpha chain"/>
    <property type="match status" value="1"/>
</dbReference>
<evidence type="ECO:0000256" key="9">
    <source>
        <dbReference type="HAMAP-Rule" id="MF_00131"/>
    </source>
</evidence>
<evidence type="ECO:0000256" key="1">
    <source>
        <dbReference type="ARBA" id="ARBA00003365"/>
    </source>
</evidence>
<comment type="pathway">
    <text evidence="2 9">Amino-acid biosynthesis; L-tryptophan biosynthesis; L-tryptophan from chorismate: step 5/5.</text>
</comment>
<name>A0A1H9FGL7_9GAMM</name>
<protein>
    <recommendedName>
        <fullName evidence="9">Tryptophan synthase alpha chain</fullName>
        <ecNumber evidence="9">4.2.1.20</ecNumber>
    </recommendedName>
</protein>
<evidence type="ECO:0000256" key="7">
    <source>
        <dbReference type="ARBA" id="ARBA00023239"/>
    </source>
</evidence>
<keyword evidence="5 9" id="KW-0822">Tryptophan biosynthesis</keyword>
<comment type="similarity">
    <text evidence="9 10">Belongs to the TrpA family.</text>
</comment>
<dbReference type="InterPro" id="IPR011060">
    <property type="entry name" value="RibuloseP-bd_barrel"/>
</dbReference>
<evidence type="ECO:0000256" key="2">
    <source>
        <dbReference type="ARBA" id="ARBA00004733"/>
    </source>
</evidence>
<evidence type="ECO:0000256" key="10">
    <source>
        <dbReference type="RuleBase" id="RU003662"/>
    </source>
</evidence>
<dbReference type="InterPro" id="IPR002028">
    <property type="entry name" value="Trp_synthase_suA"/>
</dbReference>
<proteinExistence type="inferred from homology"/>
<dbReference type="AlphaFoldDB" id="A0A1H9FGL7"/>
<evidence type="ECO:0000256" key="5">
    <source>
        <dbReference type="ARBA" id="ARBA00022822"/>
    </source>
</evidence>
<reference evidence="12" key="1">
    <citation type="submission" date="2016-10" db="EMBL/GenBank/DDBJ databases">
        <authorList>
            <person name="Varghese N."/>
            <person name="Submissions S."/>
        </authorList>
    </citation>
    <scope>NUCLEOTIDE SEQUENCE [LARGE SCALE GENOMIC DNA]</scope>
    <source>
        <strain evidence="12">DSM 18887</strain>
    </source>
</reference>
<dbReference type="PROSITE" id="PS00167">
    <property type="entry name" value="TRP_SYNTHASE_ALPHA"/>
    <property type="match status" value="1"/>
</dbReference>
<comment type="catalytic activity">
    <reaction evidence="8 9">
        <text>(1S,2R)-1-C-(indol-3-yl)glycerol 3-phosphate + L-serine = D-glyceraldehyde 3-phosphate + L-tryptophan + H2O</text>
        <dbReference type="Rhea" id="RHEA:10532"/>
        <dbReference type="ChEBI" id="CHEBI:15377"/>
        <dbReference type="ChEBI" id="CHEBI:33384"/>
        <dbReference type="ChEBI" id="CHEBI:57912"/>
        <dbReference type="ChEBI" id="CHEBI:58866"/>
        <dbReference type="ChEBI" id="CHEBI:59776"/>
        <dbReference type="EC" id="4.2.1.20"/>
    </reaction>
</comment>
<dbReference type="GO" id="GO:0004834">
    <property type="term" value="F:tryptophan synthase activity"/>
    <property type="evidence" value="ECO:0007669"/>
    <property type="project" value="UniProtKB-UniRule"/>
</dbReference>
<evidence type="ECO:0000313" key="11">
    <source>
        <dbReference type="EMBL" id="SEQ36965.1"/>
    </source>
</evidence>
<evidence type="ECO:0000256" key="8">
    <source>
        <dbReference type="ARBA" id="ARBA00049047"/>
    </source>
</evidence>
<comment type="subunit">
    <text evidence="3 9">Tetramer of two alpha and two beta chains.</text>
</comment>
<dbReference type="OrthoDB" id="9804578at2"/>
<dbReference type="Pfam" id="PF00290">
    <property type="entry name" value="Trp_syntA"/>
    <property type="match status" value="1"/>
</dbReference>
<dbReference type="SUPFAM" id="SSF51366">
    <property type="entry name" value="Ribulose-phoshate binding barrel"/>
    <property type="match status" value="1"/>
</dbReference>
<feature type="active site" description="Proton acceptor" evidence="9">
    <location>
        <position position="49"/>
    </location>
</feature>
<evidence type="ECO:0000313" key="12">
    <source>
        <dbReference type="Proteomes" id="UP000198749"/>
    </source>
</evidence>
<evidence type="ECO:0000256" key="4">
    <source>
        <dbReference type="ARBA" id="ARBA00022605"/>
    </source>
</evidence>
<keyword evidence="4 9" id="KW-0028">Amino-acid biosynthesis</keyword>